<dbReference type="PANTHER" id="PTHR43630">
    <property type="entry name" value="POLY-BETA-1,6-N-ACETYL-D-GLUCOSAMINE SYNTHASE"/>
    <property type="match status" value="1"/>
</dbReference>
<evidence type="ECO:0000313" key="6">
    <source>
        <dbReference type="Proteomes" id="UP001528672"/>
    </source>
</evidence>
<dbReference type="Proteomes" id="UP001528672">
    <property type="component" value="Unassembled WGS sequence"/>
</dbReference>
<evidence type="ECO:0000256" key="3">
    <source>
        <dbReference type="ARBA" id="ARBA00022679"/>
    </source>
</evidence>
<comment type="similarity">
    <text evidence="1">Belongs to the glycosyltransferase 2 family.</text>
</comment>
<sequence length="318" mass="36978">MPHAQPDPATLLEPVAAPPAQNPITVPVVVISPVRDEAQYLRLTMDSMVAQTWRPVEWILVDDGSSDETPDIVREYAAKYPFIRLVPRQNRGFRKLGGGVVAAFNFGMEHIQNTDYAYIVKLDGDMSFGPLYLQRMVQRLIDNPRLAAVSGKVYRHEHGRYIEESHIAEQVAGQFKLYKREAFEDIGGFVQHLSWDGIDVHMAWMKGWETLAVFDPQAWLWHHRIMGSSDKHIYEGRLRWGRGNWYMGYHPLYAVAAGLNRMREKPVVIGGLLMIFSYFWSALKGLPRYENPEFRRYLRAWQMQRLKRFVLRQPDPRH</sequence>
<protein>
    <submittedName>
        <fullName evidence="5">Glycosyltransferase family A protein</fullName>
    </submittedName>
</protein>
<dbReference type="SUPFAM" id="SSF53448">
    <property type="entry name" value="Nucleotide-diphospho-sugar transferases"/>
    <property type="match status" value="1"/>
</dbReference>
<evidence type="ECO:0000256" key="2">
    <source>
        <dbReference type="ARBA" id="ARBA00022676"/>
    </source>
</evidence>
<dbReference type="InterPro" id="IPR029044">
    <property type="entry name" value="Nucleotide-diphossugar_trans"/>
</dbReference>
<accession>A0ABT5MGJ4</accession>
<proteinExistence type="inferred from homology"/>
<keyword evidence="6" id="KW-1185">Reference proteome</keyword>
<dbReference type="PANTHER" id="PTHR43630:SF1">
    <property type="entry name" value="POLY-BETA-1,6-N-ACETYL-D-GLUCOSAMINE SYNTHASE"/>
    <property type="match status" value="1"/>
</dbReference>
<dbReference type="EMBL" id="JAQSIO010000004">
    <property type="protein sequence ID" value="MDD0815692.1"/>
    <property type="molecule type" value="Genomic_DNA"/>
</dbReference>
<name>A0ABT5MGJ4_9BURK</name>
<comment type="caution">
    <text evidence="5">The sequence shown here is derived from an EMBL/GenBank/DDBJ whole genome shotgun (WGS) entry which is preliminary data.</text>
</comment>
<dbReference type="InterPro" id="IPR001173">
    <property type="entry name" value="Glyco_trans_2-like"/>
</dbReference>
<keyword evidence="2" id="KW-0328">Glycosyltransferase</keyword>
<evidence type="ECO:0000313" key="5">
    <source>
        <dbReference type="EMBL" id="MDD0815692.1"/>
    </source>
</evidence>
<dbReference type="CDD" id="cd00761">
    <property type="entry name" value="Glyco_tranf_GTA_type"/>
    <property type="match status" value="1"/>
</dbReference>
<evidence type="ECO:0000259" key="4">
    <source>
        <dbReference type="Pfam" id="PF00535"/>
    </source>
</evidence>
<gene>
    <name evidence="5" type="ORF">PSQ39_13730</name>
</gene>
<dbReference type="RefSeq" id="WP_273927379.1">
    <property type="nucleotide sequence ID" value="NZ_JAQSIN010000003.1"/>
</dbReference>
<dbReference type="Pfam" id="PF00535">
    <property type="entry name" value="Glycos_transf_2"/>
    <property type="match status" value="1"/>
</dbReference>
<organism evidence="5 6">
    <name type="scientific">Curvibacter microcysteis</name>
    <dbReference type="NCBI Taxonomy" id="3026419"/>
    <lineage>
        <taxon>Bacteria</taxon>
        <taxon>Pseudomonadati</taxon>
        <taxon>Pseudomonadota</taxon>
        <taxon>Betaproteobacteria</taxon>
        <taxon>Burkholderiales</taxon>
        <taxon>Comamonadaceae</taxon>
        <taxon>Curvibacter</taxon>
    </lineage>
</organism>
<evidence type="ECO:0000256" key="1">
    <source>
        <dbReference type="ARBA" id="ARBA00006739"/>
    </source>
</evidence>
<reference evidence="5 6" key="1">
    <citation type="submission" date="2023-02" db="EMBL/GenBank/DDBJ databases">
        <title>Bacterial whole genome sequence for Curvibacter sp. HBC28.</title>
        <authorList>
            <person name="Le V."/>
            <person name="Ko S.-R."/>
            <person name="Ahn C.-Y."/>
            <person name="Oh H.-M."/>
        </authorList>
    </citation>
    <scope>NUCLEOTIDE SEQUENCE [LARGE SCALE GENOMIC DNA]</scope>
    <source>
        <strain evidence="5 6">HBC28</strain>
    </source>
</reference>
<keyword evidence="3" id="KW-0808">Transferase</keyword>
<dbReference type="Gene3D" id="3.90.550.10">
    <property type="entry name" value="Spore Coat Polysaccharide Biosynthesis Protein SpsA, Chain A"/>
    <property type="match status" value="1"/>
</dbReference>
<feature type="domain" description="Glycosyltransferase 2-like" evidence="4">
    <location>
        <begin position="30"/>
        <end position="193"/>
    </location>
</feature>